<keyword evidence="5" id="KW-0931">ER-Golgi transport</keyword>
<organism evidence="7">
    <name type="scientific">Albugo laibachii Nc14</name>
    <dbReference type="NCBI Taxonomy" id="890382"/>
    <lineage>
        <taxon>Eukaryota</taxon>
        <taxon>Sar</taxon>
        <taxon>Stramenopiles</taxon>
        <taxon>Oomycota</taxon>
        <taxon>Peronosporomycetes</taxon>
        <taxon>Albuginales</taxon>
        <taxon>Albuginaceae</taxon>
        <taxon>Albugo</taxon>
    </lineage>
</organism>
<dbReference type="GO" id="GO:0006891">
    <property type="term" value="P:intra-Golgi vesicle-mediated transport"/>
    <property type="evidence" value="ECO:0007669"/>
    <property type="project" value="TreeGrafter"/>
</dbReference>
<dbReference type="EMBL" id="FR824259">
    <property type="protein sequence ID" value="CCA23945.1"/>
    <property type="molecule type" value="Genomic_DNA"/>
</dbReference>
<dbReference type="SUPFAM" id="SSF64356">
    <property type="entry name" value="SNARE-like"/>
    <property type="match status" value="1"/>
</dbReference>
<evidence type="ECO:0000256" key="1">
    <source>
        <dbReference type="ARBA" id="ARBA00004184"/>
    </source>
</evidence>
<gene>
    <name evidence="7" type="primary">AlNc14C214G8983</name>
    <name evidence="7" type="ORF">ALNC14_100890</name>
</gene>
<comment type="similarity">
    <text evidence="2 5">Belongs to the adaptor complexes small subunit family.</text>
</comment>
<dbReference type="PANTHER" id="PTHR11043">
    <property type="entry name" value="ZETA-COAT PROTEIN"/>
    <property type="match status" value="1"/>
</dbReference>
<keyword evidence="5" id="KW-0968">Cytoplasmic vesicle</keyword>
<sequence length="139" mass="16076">MLQCVFVHSERYGALLTRYFDISIPLHARKQLEAVVERWWKRKRQEIDGSDKVMMCNQSYVLIRFLGELRVTLVGTGEYDEFVLHDVMGVLSAFLTTQLKKLTESAFLENYAAVVISLDEIIQCSHWESTELVPSSTRT</sequence>
<evidence type="ECO:0000256" key="3">
    <source>
        <dbReference type="ARBA" id="ARBA00022490"/>
    </source>
</evidence>
<reference evidence="7" key="1">
    <citation type="journal article" date="2011" name="PLoS Biol.">
        <title>Gene gain and loss during evolution of obligate parasitism in the white rust pathogen of Arabidopsis thaliana.</title>
        <authorList>
            <person name="Kemen E."/>
            <person name="Gardiner A."/>
            <person name="Schultz-Larsen T."/>
            <person name="Kemen A.C."/>
            <person name="Balmuth A.L."/>
            <person name="Robert-Seilaniantz A."/>
            <person name="Bailey K."/>
            <person name="Holub E."/>
            <person name="Studholme D.J."/>
            <person name="Maclean D."/>
            <person name="Jones J.D."/>
        </authorList>
    </citation>
    <scope>NUCLEOTIDE SEQUENCE</scope>
</reference>
<keyword evidence="5" id="KW-0333">Golgi apparatus</keyword>
<proteinExistence type="inferred from homology"/>
<dbReference type="Pfam" id="PF01217">
    <property type="entry name" value="Clat_adaptor_s"/>
    <property type="match status" value="1"/>
</dbReference>
<dbReference type="AlphaFoldDB" id="F0WRI2"/>
<keyword evidence="5" id="KW-0653">Protein transport</keyword>
<reference evidence="7" key="2">
    <citation type="submission" date="2011-02" db="EMBL/GenBank/DDBJ databases">
        <authorList>
            <person name="MacLean D."/>
        </authorList>
    </citation>
    <scope>NUCLEOTIDE SEQUENCE</scope>
</reference>
<comment type="subunit">
    <text evidence="5">Oligomeric complex that consists of at least the alpha, beta, beta', gamma, delta, epsilon and zeta subunits.</text>
</comment>
<dbReference type="InterPro" id="IPR039652">
    <property type="entry name" value="Coatomer_zeta"/>
</dbReference>
<name>F0WRI2_9STRA</name>
<comment type="function">
    <text evidence="5">The zeta subunit may be involved in regulating the coat assembly and, hence, the rate of biosynthetic protein transport due to its association-dissociation properties with the coatomer complex.</text>
</comment>
<evidence type="ECO:0000256" key="5">
    <source>
        <dbReference type="RuleBase" id="RU366053"/>
    </source>
</evidence>
<evidence type="ECO:0000256" key="4">
    <source>
        <dbReference type="ARBA" id="ARBA00023136"/>
    </source>
</evidence>
<dbReference type="GO" id="GO:0030126">
    <property type="term" value="C:COPI vesicle coat"/>
    <property type="evidence" value="ECO:0007669"/>
    <property type="project" value="UniProtKB-UniRule"/>
</dbReference>
<dbReference type="Gene3D" id="3.30.450.60">
    <property type="match status" value="1"/>
</dbReference>
<evidence type="ECO:0000259" key="6">
    <source>
        <dbReference type="Pfam" id="PF01217"/>
    </source>
</evidence>
<dbReference type="HOGENOM" id="CLU_141948_0_0_1"/>
<dbReference type="GO" id="GO:0000139">
    <property type="term" value="C:Golgi membrane"/>
    <property type="evidence" value="ECO:0007669"/>
    <property type="project" value="UniProtKB-SubCell"/>
</dbReference>
<dbReference type="InterPro" id="IPR011012">
    <property type="entry name" value="Longin-like_dom_sf"/>
</dbReference>
<protein>
    <recommendedName>
        <fullName evidence="5">Coatomer subunit zeta</fullName>
    </recommendedName>
</protein>
<dbReference type="PANTHER" id="PTHR11043:SF1">
    <property type="entry name" value="TSET COMPLEX MEMBER TSTD"/>
    <property type="match status" value="1"/>
</dbReference>
<evidence type="ECO:0000256" key="2">
    <source>
        <dbReference type="ARBA" id="ARBA00006972"/>
    </source>
</evidence>
<accession>F0WRI2</accession>
<keyword evidence="5" id="KW-0813">Transport</keyword>
<evidence type="ECO:0000313" key="7">
    <source>
        <dbReference type="EMBL" id="CCA23945.1"/>
    </source>
</evidence>
<comment type="subcellular location">
    <subcellularLocation>
        <location evidence="5">Cytoplasm</location>
    </subcellularLocation>
    <subcellularLocation>
        <location evidence="5">Golgi apparatus membrane</location>
        <topology evidence="5">Peripheral membrane protein</topology>
        <orientation evidence="5">Cytoplasmic side</orientation>
    </subcellularLocation>
    <subcellularLocation>
        <location evidence="5">Cytoplasmic vesicle</location>
        <location evidence="5">COPI-coated vesicle membrane</location>
        <topology evidence="5">Peripheral membrane protein</topology>
        <orientation evidence="5">Cytoplasmic side</orientation>
    </subcellularLocation>
    <subcellularLocation>
        <location evidence="1">Endomembrane system</location>
        <topology evidence="1">Peripheral membrane protein</topology>
    </subcellularLocation>
</comment>
<dbReference type="InterPro" id="IPR022775">
    <property type="entry name" value="AP_mu_sigma_su"/>
</dbReference>
<feature type="domain" description="AP complex mu/sigma subunit" evidence="6">
    <location>
        <begin position="1"/>
        <end position="126"/>
    </location>
</feature>
<dbReference type="GO" id="GO:0006890">
    <property type="term" value="P:retrograde vesicle-mediated transport, Golgi to endoplasmic reticulum"/>
    <property type="evidence" value="ECO:0007669"/>
    <property type="project" value="UniProtKB-UniRule"/>
</dbReference>
<keyword evidence="4 5" id="KW-0472">Membrane</keyword>
<dbReference type="GO" id="GO:0006886">
    <property type="term" value="P:intracellular protein transport"/>
    <property type="evidence" value="ECO:0007669"/>
    <property type="project" value="TreeGrafter"/>
</dbReference>
<keyword evidence="3 5" id="KW-0963">Cytoplasm</keyword>